<name>A0A3B1C626_9ZZZZ</name>
<organism evidence="1">
    <name type="scientific">hydrothermal vent metagenome</name>
    <dbReference type="NCBI Taxonomy" id="652676"/>
    <lineage>
        <taxon>unclassified sequences</taxon>
        <taxon>metagenomes</taxon>
        <taxon>ecological metagenomes</taxon>
    </lineage>
</organism>
<evidence type="ECO:0000313" key="1">
    <source>
        <dbReference type="EMBL" id="VAX25966.1"/>
    </source>
</evidence>
<gene>
    <name evidence="1" type="ORF">MNBD_NITROSPINAE04-2652</name>
</gene>
<dbReference type="AlphaFoldDB" id="A0A3B1C626"/>
<protein>
    <recommendedName>
        <fullName evidence="2">Lipoprotein SmpA/OmlA domain-containing protein</fullName>
    </recommendedName>
</protein>
<evidence type="ECO:0008006" key="2">
    <source>
        <dbReference type="Google" id="ProtNLM"/>
    </source>
</evidence>
<proteinExistence type="predicted"/>
<accession>A0A3B1C626</accession>
<sequence length="151" mass="15920">MRKTIFLITCFTFFVGAAGALFAEELTLGLVQSRIKKGMSQGEVAQAIGSPNIASKDKYGHETWIYDKVSSETETVSEGESKGKSSGFGIGGGGSAGGAGALVGAGVGSRKGEASRKEKIKVKSTKKTLTVIIKFDKKSLVNETTYHMSQF</sequence>
<reference evidence="1" key="1">
    <citation type="submission" date="2018-06" db="EMBL/GenBank/DDBJ databases">
        <authorList>
            <person name="Zhirakovskaya E."/>
        </authorList>
    </citation>
    <scope>NUCLEOTIDE SEQUENCE</scope>
</reference>
<dbReference type="EMBL" id="UOGA01000320">
    <property type="protein sequence ID" value="VAX25966.1"/>
    <property type="molecule type" value="Genomic_DNA"/>
</dbReference>